<dbReference type="InParanoid" id="B4D0T2"/>
<name>B4D0T2_9BACT</name>
<keyword evidence="1" id="KW-0812">Transmembrane</keyword>
<dbReference type="Proteomes" id="UP000005824">
    <property type="component" value="Unassembled WGS sequence"/>
</dbReference>
<evidence type="ECO:0000256" key="1">
    <source>
        <dbReference type="SAM" id="Phobius"/>
    </source>
</evidence>
<evidence type="ECO:0000313" key="3">
    <source>
        <dbReference type="Proteomes" id="UP000005824"/>
    </source>
</evidence>
<keyword evidence="3" id="KW-1185">Reference proteome</keyword>
<dbReference type="AlphaFoldDB" id="B4D0T2"/>
<comment type="caution">
    <text evidence="2">The sequence shown here is derived from an EMBL/GenBank/DDBJ whole genome shotgun (WGS) entry which is preliminary data.</text>
</comment>
<sequence length="115" mass="12886">MLILAIGGVFSQVRGHRAYVYLVAFVGFNYAIMCNIRYGMNLLYASIWDLPLRALASAQVGAIAPRFGRWQNVTVVTAIAALCAYDLRQYSLFFVDNKLYEDVTGGLLWSVKILK</sequence>
<keyword evidence="1" id="KW-1133">Transmembrane helix</keyword>
<gene>
    <name evidence="2" type="ORF">CfE428DRAFT_2533</name>
</gene>
<proteinExistence type="predicted"/>
<feature type="transmembrane region" description="Helical" evidence="1">
    <location>
        <begin position="18"/>
        <end position="38"/>
    </location>
</feature>
<reference evidence="2 3" key="1">
    <citation type="journal article" date="2011" name="J. Bacteriol.">
        <title>Genome sequence of Chthoniobacter flavus Ellin428, an aerobic heterotrophic soil bacterium.</title>
        <authorList>
            <person name="Kant R."/>
            <person name="van Passel M.W."/>
            <person name="Palva A."/>
            <person name="Lucas S."/>
            <person name="Lapidus A."/>
            <person name="Glavina Del Rio T."/>
            <person name="Dalin E."/>
            <person name="Tice H."/>
            <person name="Bruce D."/>
            <person name="Goodwin L."/>
            <person name="Pitluck S."/>
            <person name="Larimer F.W."/>
            <person name="Land M.L."/>
            <person name="Hauser L."/>
            <person name="Sangwan P."/>
            <person name="de Vos W.M."/>
            <person name="Janssen P.H."/>
            <person name="Smidt H."/>
        </authorList>
    </citation>
    <scope>NUCLEOTIDE SEQUENCE [LARGE SCALE GENOMIC DNA]</scope>
    <source>
        <strain evidence="2 3">Ellin428</strain>
    </source>
</reference>
<organism evidence="2 3">
    <name type="scientific">Chthoniobacter flavus Ellin428</name>
    <dbReference type="NCBI Taxonomy" id="497964"/>
    <lineage>
        <taxon>Bacteria</taxon>
        <taxon>Pseudomonadati</taxon>
        <taxon>Verrucomicrobiota</taxon>
        <taxon>Spartobacteria</taxon>
        <taxon>Chthoniobacterales</taxon>
        <taxon>Chthoniobacteraceae</taxon>
        <taxon>Chthoniobacter</taxon>
    </lineage>
</organism>
<keyword evidence="1" id="KW-0472">Membrane</keyword>
<dbReference type="STRING" id="497964.CfE428DRAFT_2533"/>
<evidence type="ECO:0000313" key="2">
    <source>
        <dbReference type="EMBL" id="EDY19944.1"/>
    </source>
</evidence>
<protein>
    <submittedName>
        <fullName evidence="2">Uncharacterized protein</fullName>
    </submittedName>
</protein>
<dbReference type="EMBL" id="ABVL01000006">
    <property type="protein sequence ID" value="EDY19944.1"/>
    <property type="molecule type" value="Genomic_DNA"/>
</dbReference>
<dbReference type="RefSeq" id="WP_006979858.1">
    <property type="nucleotide sequence ID" value="NZ_ABVL01000006.1"/>
</dbReference>
<accession>B4D0T2</accession>